<dbReference type="InterPro" id="IPR050378">
    <property type="entry name" value="Metallo-dep_Hydrolases_sf"/>
</dbReference>
<dbReference type="InterPro" id="IPR011059">
    <property type="entry name" value="Metal-dep_hydrolase_composite"/>
</dbReference>
<reference evidence="2 3" key="1">
    <citation type="submission" date="2019-03" db="EMBL/GenBank/DDBJ databases">
        <title>Draft genome sequences of novel Actinobacteria.</title>
        <authorList>
            <person name="Sahin N."/>
            <person name="Ay H."/>
            <person name="Saygin H."/>
        </authorList>
    </citation>
    <scope>NUCLEOTIDE SEQUENCE [LARGE SCALE GENOMIC DNA]</scope>
    <source>
        <strain evidence="2 3">5K138</strain>
    </source>
</reference>
<dbReference type="Gene3D" id="3.30.1490.130">
    <property type="entry name" value="D-aminoacylase. Domain 3"/>
    <property type="match status" value="1"/>
</dbReference>
<proteinExistence type="predicted"/>
<dbReference type="Pfam" id="PF07969">
    <property type="entry name" value="Amidohydro_3"/>
    <property type="match status" value="1"/>
</dbReference>
<dbReference type="GO" id="GO:0005829">
    <property type="term" value="C:cytosol"/>
    <property type="evidence" value="ECO:0007669"/>
    <property type="project" value="TreeGrafter"/>
</dbReference>
<name>A0A4R5DHM3_9ACTN</name>
<dbReference type="Gene3D" id="3.20.20.140">
    <property type="entry name" value="Metal-dependent hydrolases"/>
    <property type="match status" value="2"/>
</dbReference>
<dbReference type="GO" id="GO:0016812">
    <property type="term" value="F:hydrolase activity, acting on carbon-nitrogen (but not peptide) bonds, in cyclic amides"/>
    <property type="evidence" value="ECO:0007669"/>
    <property type="project" value="TreeGrafter"/>
</dbReference>
<dbReference type="PANTHER" id="PTHR11647">
    <property type="entry name" value="HYDRANTOINASE/DIHYDROPYRIMIDINASE FAMILY MEMBER"/>
    <property type="match status" value="1"/>
</dbReference>
<dbReference type="SUPFAM" id="SSF51556">
    <property type="entry name" value="Metallo-dependent hydrolases"/>
    <property type="match status" value="1"/>
</dbReference>
<evidence type="ECO:0000313" key="2">
    <source>
        <dbReference type="EMBL" id="TDE13536.1"/>
    </source>
</evidence>
<dbReference type="AlphaFoldDB" id="A0A4R5DHM3"/>
<dbReference type="EMBL" id="SMKZ01000005">
    <property type="protein sequence ID" value="TDE13536.1"/>
    <property type="molecule type" value="Genomic_DNA"/>
</dbReference>
<sequence length="545" mass="58074">MGALLSHEKAARTMGGRMDRLVIRGAAVLDGTGTPAVRGDVLVDDGRIEALLPPGAPVAAARVVDAGGLVVAPGFIDIHTHSDVSVLLDGRAQSKVHQGVTTEVVGNCGFSAFPLVSRHLGDHVELLAGIGDDPVSPDWRDFAGYAAALEGGGTAVNVAALVGHGQLRIAANGMDARLPPQRLAAMCALLSEQLEQGAFGLSTGLTYVPSRYADTAELTALCRMLARHDRLYATHARGSSVDAIDEAGRLGRDTGARIQFSHLAINEPDRWGRAGELLTVIDRHRDDGVDLAADVYPYDASASALTQYLPAWVHEGGVDAMRTRLADPSVLRRAEAELAAGWGDGGRIPWFWDRVILARTDGVLDAPEGATVLRAAEAAGVSEARYVLELCRAGGNRVQVVLFYRTEDDMREFLRHPQTLVGSDGSALPYEQDGRRPHPRAFGAHARVLGRYVRELGDLELATAIHSMTSAVADRLRITDRGVLRPGLAADAVVFDPATIADRATYLDPGRPPIGVTHVLVNGRLVIDDGAQTAERPGRVLRARR</sequence>
<dbReference type="Proteomes" id="UP000294739">
    <property type="component" value="Unassembled WGS sequence"/>
</dbReference>
<protein>
    <submittedName>
        <fullName evidence="2">D-aminoacylase</fullName>
    </submittedName>
</protein>
<evidence type="ECO:0000313" key="3">
    <source>
        <dbReference type="Proteomes" id="UP000294739"/>
    </source>
</evidence>
<dbReference type="OrthoDB" id="9766983at2"/>
<dbReference type="PANTHER" id="PTHR11647:SF1">
    <property type="entry name" value="COLLAPSIN RESPONSE MEDIATOR PROTEIN"/>
    <property type="match status" value="1"/>
</dbReference>
<gene>
    <name evidence="2" type="ORF">E1269_05765</name>
</gene>
<dbReference type="InParanoid" id="A0A4R5DHM3"/>
<accession>A0A4R5DHM3</accession>
<keyword evidence="3" id="KW-1185">Reference proteome</keyword>
<organism evidence="2 3">
    <name type="scientific">Jiangella asiatica</name>
    <dbReference type="NCBI Taxonomy" id="2530372"/>
    <lineage>
        <taxon>Bacteria</taxon>
        <taxon>Bacillati</taxon>
        <taxon>Actinomycetota</taxon>
        <taxon>Actinomycetes</taxon>
        <taxon>Jiangellales</taxon>
        <taxon>Jiangellaceae</taxon>
        <taxon>Jiangella</taxon>
    </lineage>
</organism>
<dbReference type="SUPFAM" id="SSF51338">
    <property type="entry name" value="Composite domain of metallo-dependent hydrolases"/>
    <property type="match status" value="1"/>
</dbReference>
<dbReference type="InterPro" id="IPR023100">
    <property type="entry name" value="D-aminoacylase_insert_dom_sf"/>
</dbReference>
<evidence type="ECO:0000259" key="1">
    <source>
        <dbReference type="Pfam" id="PF07969"/>
    </source>
</evidence>
<feature type="domain" description="Amidohydrolase 3" evidence="1">
    <location>
        <begin position="62"/>
        <end position="526"/>
    </location>
</feature>
<dbReference type="InterPro" id="IPR032466">
    <property type="entry name" value="Metal_Hydrolase"/>
</dbReference>
<comment type="caution">
    <text evidence="2">The sequence shown here is derived from an EMBL/GenBank/DDBJ whole genome shotgun (WGS) entry which is preliminary data.</text>
</comment>
<dbReference type="Gene3D" id="2.30.40.10">
    <property type="entry name" value="Urease, subunit C, domain 1"/>
    <property type="match status" value="1"/>
</dbReference>
<dbReference type="GO" id="GO:0016811">
    <property type="term" value="F:hydrolase activity, acting on carbon-nitrogen (but not peptide) bonds, in linear amides"/>
    <property type="evidence" value="ECO:0007669"/>
    <property type="project" value="InterPro"/>
</dbReference>
<dbReference type="CDD" id="cd01297">
    <property type="entry name" value="D-aminoacylase"/>
    <property type="match status" value="1"/>
</dbReference>
<dbReference type="InterPro" id="IPR013108">
    <property type="entry name" value="Amidohydro_3"/>
</dbReference>